<dbReference type="Pfam" id="PF03358">
    <property type="entry name" value="FMN_red"/>
    <property type="match status" value="1"/>
</dbReference>
<dbReference type="InterPro" id="IPR051796">
    <property type="entry name" value="ISF_SsuE-like"/>
</dbReference>
<feature type="domain" description="NADPH-dependent FMN reductase-like" evidence="3">
    <location>
        <begin position="2"/>
        <end position="136"/>
    </location>
</feature>
<dbReference type="Proteomes" id="UP001154420">
    <property type="component" value="Unassembled WGS sequence"/>
</dbReference>
<comment type="caution">
    <text evidence="4">The sequence shown here is derived from an EMBL/GenBank/DDBJ whole genome shotgun (WGS) entry which is preliminary data.</text>
</comment>
<evidence type="ECO:0000313" key="4">
    <source>
        <dbReference type="EMBL" id="NBJ93068.1"/>
    </source>
</evidence>
<dbReference type="InterPro" id="IPR005025">
    <property type="entry name" value="FMN_Rdtase-like_dom"/>
</dbReference>
<accession>A0A9X5GRB7</accession>
<dbReference type="PANTHER" id="PTHR43278">
    <property type="entry name" value="NAD(P)H-DEPENDENT FMN-CONTAINING OXIDOREDUCTASE YWQN-RELATED"/>
    <property type="match status" value="1"/>
</dbReference>
<dbReference type="EMBL" id="QZDT01000015">
    <property type="protein sequence ID" value="NBJ93068.1"/>
    <property type="molecule type" value="Genomic_DNA"/>
</dbReference>
<gene>
    <name evidence="4" type="ORF">D5281_10775</name>
</gene>
<keyword evidence="5" id="KW-1185">Reference proteome</keyword>
<evidence type="ECO:0000259" key="3">
    <source>
        <dbReference type="Pfam" id="PF03358"/>
    </source>
</evidence>
<keyword evidence="1" id="KW-0285">Flavoprotein</keyword>
<proteinExistence type="predicted"/>
<dbReference type="InterPro" id="IPR029039">
    <property type="entry name" value="Flavoprotein-like_sf"/>
</dbReference>
<name>A0A9X5GRB7_9FIRM</name>
<dbReference type="GO" id="GO:0016491">
    <property type="term" value="F:oxidoreductase activity"/>
    <property type="evidence" value="ECO:0007669"/>
    <property type="project" value="InterPro"/>
</dbReference>
<sequence>MMGSQDRSTSYRICQIISKWMAKKRISCQILDLREYIFSPCTGCGGCYKKKRCAHDADFNHIYEEMTKADYIFFVSPHYAPIPAKLCALLEKMEQITFIHWWRDHTYQSELCGTLAGLISHGGGDERALKSYKEMVNDTISNALDTVQMRTVPFSSEWNTGISLPVERVLDKKGIFPVQEYDWRKIEEEVRKYVEIIVQTSKSLYAIC</sequence>
<organism evidence="4 5">
    <name type="scientific">Parablautia muri</name>
    <dbReference type="NCBI Taxonomy" id="2320879"/>
    <lineage>
        <taxon>Bacteria</taxon>
        <taxon>Bacillati</taxon>
        <taxon>Bacillota</taxon>
        <taxon>Clostridia</taxon>
        <taxon>Lachnospirales</taxon>
        <taxon>Lachnospiraceae</taxon>
        <taxon>Parablautia</taxon>
    </lineage>
</organism>
<evidence type="ECO:0000256" key="2">
    <source>
        <dbReference type="ARBA" id="ARBA00022643"/>
    </source>
</evidence>
<dbReference type="PANTHER" id="PTHR43278:SF4">
    <property type="entry name" value="NAD(P)H-DEPENDENT FMN-CONTAINING OXIDOREDUCTASE YWQN-RELATED"/>
    <property type="match status" value="1"/>
</dbReference>
<evidence type="ECO:0000313" key="5">
    <source>
        <dbReference type="Proteomes" id="UP001154420"/>
    </source>
</evidence>
<keyword evidence="2" id="KW-0288">FMN</keyword>
<protein>
    <submittedName>
        <fullName evidence="4">Flavodoxin family protein</fullName>
    </submittedName>
</protein>
<dbReference type="Gene3D" id="3.40.50.360">
    <property type="match status" value="1"/>
</dbReference>
<dbReference type="SUPFAM" id="SSF52218">
    <property type="entry name" value="Flavoproteins"/>
    <property type="match status" value="1"/>
</dbReference>
<evidence type="ECO:0000256" key="1">
    <source>
        <dbReference type="ARBA" id="ARBA00022630"/>
    </source>
</evidence>
<reference evidence="4" key="1">
    <citation type="submission" date="2018-09" db="EMBL/GenBank/DDBJ databases">
        <title>Murine metabolic-syndrome-specific gut microbial biobank.</title>
        <authorList>
            <person name="Liu C."/>
        </authorList>
    </citation>
    <scope>NUCLEOTIDE SEQUENCE</scope>
    <source>
        <strain evidence="4">D42-62</strain>
    </source>
</reference>
<dbReference type="AlphaFoldDB" id="A0A9X5GRB7"/>